<dbReference type="RefSeq" id="WP_284306466.1">
    <property type="nucleotide sequence ID" value="NZ_BSPB01000002.1"/>
</dbReference>
<evidence type="ECO:0000313" key="3">
    <source>
        <dbReference type="Proteomes" id="UP001156903"/>
    </source>
</evidence>
<comment type="caution">
    <text evidence="2">The sequence shown here is derived from an EMBL/GenBank/DDBJ whole genome shotgun (WGS) entry which is preliminary data.</text>
</comment>
<evidence type="ECO:0000313" key="2">
    <source>
        <dbReference type="EMBL" id="GLS12989.1"/>
    </source>
</evidence>
<dbReference type="Pfam" id="PF12375">
    <property type="entry name" value="DUF3653"/>
    <property type="match status" value="1"/>
</dbReference>
<protein>
    <recommendedName>
        <fullName evidence="4">HTH cro/C1-type domain-containing protein</fullName>
    </recommendedName>
</protein>
<proteinExistence type="predicted"/>
<evidence type="ECO:0000256" key="1">
    <source>
        <dbReference type="SAM" id="MobiDB-lite"/>
    </source>
</evidence>
<feature type="region of interest" description="Disordered" evidence="1">
    <location>
        <begin position="128"/>
        <end position="151"/>
    </location>
</feature>
<sequence>MEQGLRFRALYASLGFNAHEVAQLLQVSTRSVHNWVSGAVPVPYMAMKLLRLMLRYELPGKDWDGWHLSAGKLYTPEGLALNPHDFTWWGLLVRRAAMFSVCYRDLNHLRVAGRTAAAAAAMRLGAGQRTAAKSEPSSEAGRPAQPAGPNLLIGHISTEKTENLGNMRLPAGSWYLPGSVDFSHYERRDPMGKIKTGSQRDGRALPRAFLSQLDAAGRSAYTRDADKGSGLLGALMAKGGHQAPDLAAREAANKAELKRRTEASL</sequence>
<name>A0ABQ6C1W1_9BURK</name>
<reference evidence="3" key="1">
    <citation type="journal article" date="2019" name="Int. J. Syst. Evol. Microbiol.">
        <title>The Global Catalogue of Microorganisms (GCM) 10K type strain sequencing project: providing services to taxonomists for standard genome sequencing and annotation.</title>
        <authorList>
            <consortium name="The Broad Institute Genomics Platform"/>
            <consortium name="The Broad Institute Genome Sequencing Center for Infectious Disease"/>
            <person name="Wu L."/>
            <person name="Ma J."/>
        </authorList>
    </citation>
    <scope>NUCLEOTIDE SEQUENCE [LARGE SCALE GENOMIC DNA]</scope>
    <source>
        <strain evidence="3">NBRC 109341</strain>
    </source>
</reference>
<dbReference type="EMBL" id="BSPB01000002">
    <property type="protein sequence ID" value="GLS12989.1"/>
    <property type="molecule type" value="Genomic_DNA"/>
</dbReference>
<evidence type="ECO:0008006" key="4">
    <source>
        <dbReference type="Google" id="ProtNLM"/>
    </source>
</evidence>
<accession>A0ABQ6C1W1</accession>
<gene>
    <name evidence="2" type="ORF">GCM10007935_04170</name>
</gene>
<dbReference type="NCBIfam" id="NF040522">
    <property type="entry name" value="VC1465_fam"/>
    <property type="match status" value="1"/>
</dbReference>
<organism evidence="2 3">
    <name type="scientific">Hydrogenophaga electricum</name>
    <dbReference type="NCBI Taxonomy" id="1230953"/>
    <lineage>
        <taxon>Bacteria</taxon>
        <taxon>Pseudomonadati</taxon>
        <taxon>Pseudomonadota</taxon>
        <taxon>Betaproteobacteria</taxon>
        <taxon>Burkholderiales</taxon>
        <taxon>Comamonadaceae</taxon>
        <taxon>Hydrogenophaga</taxon>
    </lineage>
</organism>
<dbReference type="InterPro" id="IPR021077">
    <property type="entry name" value="Phage_phi-Lf_Orf112"/>
</dbReference>
<keyword evidence="3" id="KW-1185">Reference proteome</keyword>
<dbReference type="Proteomes" id="UP001156903">
    <property type="component" value="Unassembled WGS sequence"/>
</dbReference>